<feature type="signal peptide" evidence="2">
    <location>
        <begin position="1"/>
        <end position="27"/>
    </location>
</feature>
<name>A0ABR5JWZ8_9BACI</name>
<dbReference type="EMBL" id="LGRV01000009">
    <property type="protein sequence ID" value="KOS66224.1"/>
    <property type="molecule type" value="Genomic_DNA"/>
</dbReference>
<gene>
    <name evidence="3" type="ORF">AEA09_19325</name>
</gene>
<evidence type="ECO:0000313" key="4">
    <source>
        <dbReference type="Proteomes" id="UP000050668"/>
    </source>
</evidence>
<keyword evidence="4" id="KW-1185">Reference proteome</keyword>
<feature type="coiled-coil region" evidence="1">
    <location>
        <begin position="360"/>
        <end position="387"/>
    </location>
</feature>
<dbReference type="RefSeq" id="WP_053585593.1">
    <property type="nucleotide sequence ID" value="NZ_LGRV01000009.1"/>
</dbReference>
<sequence>MKNKALTTLMATAITASMVLPGTTASAALNDLTVNHSNYNTVQTTEKVASSAEVIPSGEVSLTITSFSSNTVQTSKGQLTISESLKPIFKTANRQALTNAKATVNVVNGKVTDIIALTLSKMGTSKKPVVFDGGNAKISGNLTVTGDYNKVQNLTISKELIVTARVKKAITIESVTVGDTITFQPLRLKKISWLNVTLKDMLTPDINVQRNKIMLGSDKLISNIQVTDDVPLLEVDADVGKLVIDVKNDFSLQGNGKIEQATVKGGNNVALDSSHHISKVQVDDKNAKVTYAVVDKTALTALIASIQYVPVNNNEYNNGYYNGYNNGYYNGYNTFTSEKWTTQAVRTAFDTAVSSAQAVANDTRATKEQVQNAITQLNNAINIYKAAQNSYVGDKNTLTNLINSVQYVDVYWYGNNQNYSNAWTTQVEKDALVNAVASARNIVNNYNASQYEITNAINNLNNAITTYKNNYKYGNDGNTGYYGDKSRLSSLLSSIKYVAISYSENGQDVYYNEKWTTTYAYSNFISAETSARAIMNDQYASQEQINTAASNLQNAIYTYELSQNYGSRPY</sequence>
<evidence type="ECO:0000313" key="3">
    <source>
        <dbReference type="EMBL" id="KOS66224.1"/>
    </source>
</evidence>
<evidence type="ECO:0000256" key="1">
    <source>
        <dbReference type="SAM" id="Coils"/>
    </source>
</evidence>
<protein>
    <recommendedName>
        <fullName evidence="5">S-layer protein</fullName>
    </recommendedName>
</protein>
<dbReference type="Gene3D" id="1.20.1270.90">
    <property type="entry name" value="AF1782-like"/>
    <property type="match status" value="3"/>
</dbReference>
<organism evidence="3 4">
    <name type="scientific">Lysinibacillus contaminans</name>
    <dbReference type="NCBI Taxonomy" id="1293441"/>
    <lineage>
        <taxon>Bacteria</taxon>
        <taxon>Bacillati</taxon>
        <taxon>Bacillota</taxon>
        <taxon>Bacilli</taxon>
        <taxon>Bacillales</taxon>
        <taxon>Bacillaceae</taxon>
        <taxon>Lysinibacillus</taxon>
    </lineage>
</organism>
<accession>A0ABR5JWZ8</accession>
<dbReference type="Pfam" id="PF07554">
    <property type="entry name" value="FIVAR"/>
    <property type="match status" value="3"/>
</dbReference>
<proteinExistence type="predicted"/>
<feature type="chain" id="PRO_5046500119" description="S-layer protein" evidence="2">
    <location>
        <begin position="28"/>
        <end position="570"/>
    </location>
</feature>
<keyword evidence="1" id="KW-0175">Coiled coil</keyword>
<evidence type="ECO:0000256" key="2">
    <source>
        <dbReference type="SAM" id="SignalP"/>
    </source>
</evidence>
<dbReference type="Proteomes" id="UP000050668">
    <property type="component" value="Unassembled WGS sequence"/>
</dbReference>
<reference evidence="4" key="1">
    <citation type="submission" date="2015-07" db="EMBL/GenBank/DDBJ databases">
        <title>Fjat-14205 dsm 2895.</title>
        <authorList>
            <person name="Liu B."/>
            <person name="Wang J."/>
            <person name="Zhu Y."/>
            <person name="Liu G."/>
            <person name="Chen Q."/>
            <person name="Chen Z."/>
            <person name="Lan J."/>
            <person name="Che J."/>
            <person name="Ge C."/>
            <person name="Shi H."/>
            <person name="Pan Z."/>
            <person name="Liu X."/>
        </authorList>
    </citation>
    <scope>NUCLEOTIDE SEQUENCE [LARGE SCALE GENOMIC DNA]</scope>
    <source>
        <strain evidence="4">DSM 25560</strain>
    </source>
</reference>
<keyword evidence="2" id="KW-0732">Signal</keyword>
<evidence type="ECO:0008006" key="5">
    <source>
        <dbReference type="Google" id="ProtNLM"/>
    </source>
</evidence>
<comment type="caution">
    <text evidence="3">The sequence shown here is derived from an EMBL/GenBank/DDBJ whole genome shotgun (WGS) entry which is preliminary data.</text>
</comment>